<organism evidence="2 3">
    <name type="scientific">Pseudomonas fluorescens</name>
    <dbReference type="NCBI Taxonomy" id="294"/>
    <lineage>
        <taxon>Bacteria</taxon>
        <taxon>Pseudomonadati</taxon>
        <taxon>Pseudomonadota</taxon>
        <taxon>Gammaproteobacteria</taxon>
        <taxon>Pseudomonadales</taxon>
        <taxon>Pseudomonadaceae</taxon>
        <taxon>Pseudomonas</taxon>
    </lineage>
</organism>
<protein>
    <submittedName>
        <fullName evidence="2">Uncharacterized protein</fullName>
    </submittedName>
</protein>
<evidence type="ECO:0000313" key="3">
    <source>
        <dbReference type="Proteomes" id="UP000325779"/>
    </source>
</evidence>
<gene>
    <name evidence="2" type="ORF">PS732_00631</name>
</gene>
<feature type="signal peptide" evidence="1">
    <location>
        <begin position="1"/>
        <end position="18"/>
    </location>
</feature>
<feature type="chain" id="PRO_5044787167" evidence="1">
    <location>
        <begin position="19"/>
        <end position="140"/>
    </location>
</feature>
<comment type="caution">
    <text evidence="2">The sequence shown here is derived from an EMBL/GenBank/DDBJ whole genome shotgun (WGS) entry which is preliminary data.</text>
</comment>
<sequence length="140" mass="16275">MKRLFLMLLFVLPLTAHSEVATEVFCFRSQEGKNINFEFRTYFDSVAKWSGAGVKYSKSKQAIGLVHRNTEQEELVYGRPYQYTTTWVEVVDGALMGEYQMVTQGGRVDSMTYTNYKSEKKYSFRHDFNMDASPETACQW</sequence>
<evidence type="ECO:0000313" key="2">
    <source>
        <dbReference type="EMBL" id="VVO57319.1"/>
    </source>
</evidence>
<name>A0ABD7VAI5_PSEFL</name>
<proteinExistence type="predicted"/>
<dbReference type="Proteomes" id="UP000325779">
    <property type="component" value="Unassembled WGS sequence"/>
</dbReference>
<accession>A0ABD7VAI5</accession>
<dbReference type="EMBL" id="CABVIJ010000002">
    <property type="protein sequence ID" value="VVO57319.1"/>
    <property type="molecule type" value="Genomic_DNA"/>
</dbReference>
<keyword evidence="1" id="KW-0732">Signal</keyword>
<reference evidence="2 3" key="1">
    <citation type="submission" date="2019-09" db="EMBL/GenBank/DDBJ databases">
        <authorList>
            <person name="Chandra G."/>
            <person name="Truman W A."/>
        </authorList>
    </citation>
    <scope>NUCLEOTIDE SEQUENCE [LARGE SCALE GENOMIC DNA]</scope>
    <source>
        <strain evidence="2">PS732</strain>
    </source>
</reference>
<dbReference type="AlphaFoldDB" id="A0ABD7VAI5"/>
<evidence type="ECO:0000256" key="1">
    <source>
        <dbReference type="SAM" id="SignalP"/>
    </source>
</evidence>